<protein>
    <recommendedName>
        <fullName evidence="1">HTH psq-type domain-containing protein</fullName>
    </recommendedName>
</protein>
<dbReference type="SUPFAM" id="SSF46689">
    <property type="entry name" value="Homeodomain-like"/>
    <property type="match status" value="2"/>
</dbReference>
<comment type="caution">
    <text evidence="2">The sequence shown here is derived from an EMBL/GenBank/DDBJ whole genome shotgun (WGS) entry which is preliminary data.</text>
</comment>
<dbReference type="InterPro" id="IPR007889">
    <property type="entry name" value="HTH_Psq"/>
</dbReference>
<dbReference type="InterPro" id="IPR009057">
    <property type="entry name" value="Homeodomain-like_sf"/>
</dbReference>
<evidence type="ECO:0000313" key="3">
    <source>
        <dbReference type="Proteomes" id="UP000596742"/>
    </source>
</evidence>
<accession>A0A8B6F302</accession>
<dbReference type="Proteomes" id="UP000596742">
    <property type="component" value="Unassembled WGS sequence"/>
</dbReference>
<feature type="domain" description="HTH psq-type" evidence="1">
    <location>
        <begin position="54"/>
        <end position="89"/>
    </location>
</feature>
<sequence>MKPLNNQNYLGKTEVEGEAISLNKDPIFQMFPPQMGFSLNQKQRRGPKPKSYRHENLDKAVETVLAGKMTQTQAALFYGVPQPSIDQSRTNAKRQWRRDYKPQKLEQAIAEVLAGHCSMNYQGQQCEKAQPIKQYYSPDKMELAILAVVNGKLNQSQASRLYGVPQPAISYQIRKRGGAYLKKS</sequence>
<evidence type="ECO:0000313" key="2">
    <source>
        <dbReference type="EMBL" id="VDI43390.1"/>
    </source>
</evidence>
<evidence type="ECO:0000259" key="1">
    <source>
        <dbReference type="Pfam" id="PF05225"/>
    </source>
</evidence>
<feature type="domain" description="HTH psq-type" evidence="1">
    <location>
        <begin position="137"/>
        <end position="175"/>
    </location>
</feature>
<organism evidence="2 3">
    <name type="scientific">Mytilus galloprovincialis</name>
    <name type="common">Mediterranean mussel</name>
    <dbReference type="NCBI Taxonomy" id="29158"/>
    <lineage>
        <taxon>Eukaryota</taxon>
        <taxon>Metazoa</taxon>
        <taxon>Spiralia</taxon>
        <taxon>Lophotrochozoa</taxon>
        <taxon>Mollusca</taxon>
        <taxon>Bivalvia</taxon>
        <taxon>Autobranchia</taxon>
        <taxon>Pteriomorphia</taxon>
        <taxon>Mytilida</taxon>
        <taxon>Mytiloidea</taxon>
        <taxon>Mytilidae</taxon>
        <taxon>Mytilinae</taxon>
        <taxon>Mytilus</taxon>
    </lineage>
</organism>
<dbReference type="Pfam" id="PF05225">
    <property type="entry name" value="HTH_psq"/>
    <property type="match status" value="2"/>
</dbReference>
<reference evidence="2" key="1">
    <citation type="submission" date="2018-11" db="EMBL/GenBank/DDBJ databases">
        <authorList>
            <person name="Alioto T."/>
            <person name="Alioto T."/>
        </authorList>
    </citation>
    <scope>NUCLEOTIDE SEQUENCE</scope>
</reference>
<dbReference type="EMBL" id="UYJE01006149">
    <property type="protein sequence ID" value="VDI43390.1"/>
    <property type="molecule type" value="Genomic_DNA"/>
</dbReference>
<keyword evidence="3" id="KW-1185">Reference proteome</keyword>
<gene>
    <name evidence="2" type="ORF">MGAL_10B088503</name>
</gene>
<dbReference type="AlphaFoldDB" id="A0A8B6F302"/>
<dbReference type="GO" id="GO:0003677">
    <property type="term" value="F:DNA binding"/>
    <property type="evidence" value="ECO:0007669"/>
    <property type="project" value="InterPro"/>
</dbReference>
<dbReference type="OrthoDB" id="6482909at2759"/>
<dbReference type="Gene3D" id="1.10.10.60">
    <property type="entry name" value="Homeodomain-like"/>
    <property type="match status" value="2"/>
</dbReference>
<name>A0A8B6F302_MYTGA</name>
<proteinExistence type="predicted"/>